<dbReference type="Proteomes" id="UP000249526">
    <property type="component" value="Unassembled WGS sequence"/>
</dbReference>
<feature type="region of interest" description="Disordered" evidence="1">
    <location>
        <begin position="1"/>
        <end position="81"/>
    </location>
</feature>
<name>A0A8G1QRQ8_9EURO</name>
<evidence type="ECO:0000256" key="1">
    <source>
        <dbReference type="SAM" id="MobiDB-lite"/>
    </source>
</evidence>
<dbReference type="RefSeq" id="XP_025510311.1">
    <property type="nucleotide sequence ID" value="XM_025654562.1"/>
</dbReference>
<sequence>MRLRRRPTESNSAQERDEKGTTGEENEDVLRQKRYLTDEPKTKKNQRKERDEGSSAEGSELGTRRRCLAEKSKGLSPADSAYQRSRVATNGYVTLGMEMSRRHQLFNILYI</sequence>
<reference evidence="2 3" key="1">
    <citation type="submission" date="2018-02" db="EMBL/GenBank/DDBJ databases">
        <title>The genomes of Aspergillus section Nigri reveals drivers in fungal speciation.</title>
        <authorList>
            <consortium name="DOE Joint Genome Institute"/>
            <person name="Vesth T.C."/>
            <person name="Nybo J."/>
            <person name="Theobald S."/>
            <person name="Brandl J."/>
            <person name="Frisvad J.C."/>
            <person name="Nielsen K.F."/>
            <person name="Lyhne E.K."/>
            <person name="Kogle M.E."/>
            <person name="Kuo A."/>
            <person name="Riley R."/>
            <person name="Clum A."/>
            <person name="Nolan M."/>
            <person name="Lipzen A."/>
            <person name="Salamov A."/>
            <person name="Henrissat B."/>
            <person name="Wiebenga A."/>
            <person name="De vries R.P."/>
            <person name="Grigoriev I.V."/>
            <person name="Mortensen U.H."/>
            <person name="Andersen M.R."/>
            <person name="Baker S.E."/>
        </authorList>
    </citation>
    <scope>NUCLEOTIDE SEQUENCE [LARGE SCALE GENOMIC DNA]</scope>
    <source>
        <strain evidence="2 3">CBS 112811</strain>
    </source>
</reference>
<dbReference type="EMBL" id="KZ825085">
    <property type="protein sequence ID" value="RAH52389.1"/>
    <property type="molecule type" value="Genomic_DNA"/>
</dbReference>
<proteinExistence type="predicted"/>
<dbReference type="GeneID" id="37157964"/>
<keyword evidence="3" id="KW-1185">Reference proteome</keyword>
<dbReference type="AlphaFoldDB" id="A0A8G1QRQ8"/>
<evidence type="ECO:0000313" key="3">
    <source>
        <dbReference type="Proteomes" id="UP000249526"/>
    </source>
</evidence>
<protein>
    <submittedName>
        <fullName evidence="2">Uncharacterized protein</fullName>
    </submittedName>
</protein>
<feature type="compositionally biased region" description="Basic and acidic residues" evidence="1">
    <location>
        <begin position="14"/>
        <end position="53"/>
    </location>
</feature>
<evidence type="ECO:0000313" key="2">
    <source>
        <dbReference type="EMBL" id="RAH52389.1"/>
    </source>
</evidence>
<gene>
    <name evidence="2" type="ORF">BO85DRAFT_204110</name>
</gene>
<organism evidence="2 3">
    <name type="scientific">Aspergillus piperis CBS 112811</name>
    <dbReference type="NCBI Taxonomy" id="1448313"/>
    <lineage>
        <taxon>Eukaryota</taxon>
        <taxon>Fungi</taxon>
        <taxon>Dikarya</taxon>
        <taxon>Ascomycota</taxon>
        <taxon>Pezizomycotina</taxon>
        <taxon>Eurotiomycetes</taxon>
        <taxon>Eurotiomycetidae</taxon>
        <taxon>Eurotiales</taxon>
        <taxon>Aspergillaceae</taxon>
        <taxon>Aspergillus</taxon>
        <taxon>Aspergillus subgen. Circumdati</taxon>
    </lineage>
</organism>
<accession>A0A8G1QRQ8</accession>